<evidence type="ECO:0000313" key="1">
    <source>
        <dbReference type="EMBL" id="KAF9059645.1"/>
    </source>
</evidence>
<gene>
    <name evidence="1" type="ORF">BDP27DRAFT_1453132</name>
</gene>
<reference evidence="1" key="1">
    <citation type="submission" date="2020-11" db="EMBL/GenBank/DDBJ databases">
        <authorList>
            <consortium name="DOE Joint Genome Institute"/>
            <person name="Ahrendt S."/>
            <person name="Riley R."/>
            <person name="Andreopoulos W."/>
            <person name="Labutti K."/>
            <person name="Pangilinan J."/>
            <person name="Ruiz-Duenas F.J."/>
            <person name="Barrasa J.M."/>
            <person name="Sanchez-Garcia M."/>
            <person name="Camarero S."/>
            <person name="Miyauchi S."/>
            <person name="Serrano A."/>
            <person name="Linde D."/>
            <person name="Babiker R."/>
            <person name="Drula E."/>
            <person name="Ayuso-Fernandez I."/>
            <person name="Pacheco R."/>
            <person name="Padilla G."/>
            <person name="Ferreira P."/>
            <person name="Barriuso J."/>
            <person name="Kellner H."/>
            <person name="Castanera R."/>
            <person name="Alfaro M."/>
            <person name="Ramirez L."/>
            <person name="Pisabarro A.G."/>
            <person name="Kuo A."/>
            <person name="Tritt A."/>
            <person name="Lipzen A."/>
            <person name="He G."/>
            <person name="Yan M."/>
            <person name="Ng V."/>
            <person name="Cullen D."/>
            <person name="Martin F."/>
            <person name="Rosso M.-N."/>
            <person name="Henrissat B."/>
            <person name="Hibbett D."/>
            <person name="Martinez A.T."/>
            <person name="Grigoriev I.V."/>
        </authorList>
    </citation>
    <scope>NUCLEOTIDE SEQUENCE</scope>
    <source>
        <strain evidence="1">AH 40177</strain>
    </source>
</reference>
<dbReference type="Proteomes" id="UP000772434">
    <property type="component" value="Unassembled WGS sequence"/>
</dbReference>
<name>A0A9P5PCE0_9AGAR</name>
<dbReference type="OrthoDB" id="10665033at2759"/>
<protein>
    <submittedName>
        <fullName evidence="1">Uncharacterized protein</fullName>
    </submittedName>
</protein>
<accession>A0A9P5PCE0</accession>
<keyword evidence="2" id="KW-1185">Reference proteome</keyword>
<proteinExistence type="predicted"/>
<comment type="caution">
    <text evidence="1">The sequence shown here is derived from an EMBL/GenBank/DDBJ whole genome shotgun (WGS) entry which is preliminary data.</text>
</comment>
<sequence length="168" mass="18562">MFRELLVGLAPQFSLPSWSSSPHIKQLNARLKAIVCFVGACFGEGIRRMGTGQGWSRPVITLEAGVELSNSDEEACTKLAALEERLESVEGGVKEALDVGKNALTKASESTTPRAGGTKKSNLRIFRRDQYYVSHFDDSVSLYSNKDMLARPDYALFRGYTHYPTPNL</sequence>
<dbReference type="AlphaFoldDB" id="A0A9P5PCE0"/>
<organism evidence="1 2">
    <name type="scientific">Rhodocollybia butyracea</name>
    <dbReference type="NCBI Taxonomy" id="206335"/>
    <lineage>
        <taxon>Eukaryota</taxon>
        <taxon>Fungi</taxon>
        <taxon>Dikarya</taxon>
        <taxon>Basidiomycota</taxon>
        <taxon>Agaricomycotina</taxon>
        <taxon>Agaricomycetes</taxon>
        <taxon>Agaricomycetidae</taxon>
        <taxon>Agaricales</taxon>
        <taxon>Marasmiineae</taxon>
        <taxon>Omphalotaceae</taxon>
        <taxon>Rhodocollybia</taxon>
    </lineage>
</organism>
<evidence type="ECO:0000313" key="2">
    <source>
        <dbReference type="Proteomes" id="UP000772434"/>
    </source>
</evidence>
<dbReference type="EMBL" id="JADNRY010000286">
    <property type="protein sequence ID" value="KAF9059645.1"/>
    <property type="molecule type" value="Genomic_DNA"/>
</dbReference>